<dbReference type="GO" id="GO:0051046">
    <property type="term" value="P:regulation of secretion"/>
    <property type="evidence" value="ECO:0007669"/>
    <property type="project" value="TreeGrafter"/>
</dbReference>
<dbReference type="InterPro" id="IPR033522">
    <property type="entry name" value="IA-2/IA-2_beta"/>
</dbReference>
<dbReference type="GO" id="GO:0035773">
    <property type="term" value="P:insulin secretion involved in cellular response to glucose stimulus"/>
    <property type="evidence" value="ECO:0007669"/>
    <property type="project" value="TreeGrafter"/>
</dbReference>
<organism evidence="3 4">
    <name type="scientific">Chelydra serpentina</name>
    <name type="common">Snapping turtle</name>
    <name type="synonym">Testudo serpentina</name>
    <dbReference type="NCBI Taxonomy" id="8475"/>
    <lineage>
        <taxon>Eukaryota</taxon>
        <taxon>Metazoa</taxon>
        <taxon>Chordata</taxon>
        <taxon>Craniata</taxon>
        <taxon>Vertebrata</taxon>
        <taxon>Euteleostomi</taxon>
        <taxon>Archelosauria</taxon>
        <taxon>Testudinata</taxon>
        <taxon>Testudines</taxon>
        <taxon>Cryptodira</taxon>
        <taxon>Durocryptodira</taxon>
        <taxon>Americhelydia</taxon>
        <taxon>Chelydroidea</taxon>
        <taxon>Chelydridae</taxon>
        <taxon>Chelydra</taxon>
    </lineage>
</organism>
<dbReference type="SMART" id="SM00194">
    <property type="entry name" value="PTPc"/>
    <property type="match status" value="1"/>
</dbReference>
<dbReference type="GO" id="GO:0004725">
    <property type="term" value="F:protein tyrosine phosphatase activity"/>
    <property type="evidence" value="ECO:0007669"/>
    <property type="project" value="InterPro"/>
</dbReference>
<dbReference type="AlphaFoldDB" id="A0A8T1SNH5"/>
<gene>
    <name evidence="3" type="primary">PTPRN</name>
    <name evidence="3" type="ORF">G0U57_004211</name>
</gene>
<comment type="caution">
    <text evidence="3">The sequence shown here is derived from an EMBL/GenBank/DDBJ whole genome shotgun (WGS) entry which is preliminary data.</text>
</comment>
<proteinExistence type="predicted"/>
<evidence type="ECO:0000313" key="3">
    <source>
        <dbReference type="EMBL" id="KAG6930257.1"/>
    </source>
</evidence>
<dbReference type="PROSITE" id="PS50055">
    <property type="entry name" value="TYR_PHOSPHATASE_PTP"/>
    <property type="match status" value="1"/>
</dbReference>
<sequence length="184" mass="20567">PAPAENSRVSSVSSQFSDAPQASPSSHSSTPSWCEEPVQSNMDISTGHMILAYMEDHLRNRDRLAKEWQALCAYQAEPSVCTAAQSEANLKKNRNPDYVPYDHARIKLKAESNPSRSDFINASPIIEHDPRMPAYIATQGPLSHTIADFWQMVWENGCTVIVMLSPLVEDSVKQCDRYWPDEGS</sequence>
<protein>
    <submittedName>
        <fullName evidence="3">Receptor-type tyrosine-protein phosphatase-like N</fullName>
    </submittedName>
</protein>
<feature type="non-terminal residue" evidence="3">
    <location>
        <position position="184"/>
    </location>
</feature>
<feature type="region of interest" description="Disordered" evidence="1">
    <location>
        <begin position="1"/>
        <end position="38"/>
    </location>
</feature>
<dbReference type="PANTHER" id="PTHR46106:SF1">
    <property type="entry name" value="RECEPTOR-TYPE TYROSINE-PROTEIN PHOSPHATASE-LIKE N"/>
    <property type="match status" value="1"/>
</dbReference>
<accession>A0A8T1SNH5</accession>
<dbReference type="EMBL" id="JAHGAV010000155">
    <property type="protein sequence ID" value="KAG6930257.1"/>
    <property type="molecule type" value="Genomic_DNA"/>
</dbReference>
<dbReference type="SUPFAM" id="SSF52799">
    <property type="entry name" value="(Phosphotyrosine protein) phosphatases II"/>
    <property type="match status" value="1"/>
</dbReference>
<evidence type="ECO:0000259" key="2">
    <source>
        <dbReference type="PROSITE" id="PS50055"/>
    </source>
</evidence>
<evidence type="ECO:0000256" key="1">
    <source>
        <dbReference type="SAM" id="MobiDB-lite"/>
    </source>
</evidence>
<dbReference type="Gene3D" id="3.90.190.10">
    <property type="entry name" value="Protein tyrosine phosphatase superfamily"/>
    <property type="match status" value="1"/>
</dbReference>
<dbReference type="OrthoDB" id="9880441at2759"/>
<dbReference type="PANTHER" id="PTHR46106">
    <property type="entry name" value="IA-2 PROTEIN TYROSINE PHOSPHATASE, ISOFORM C"/>
    <property type="match status" value="1"/>
</dbReference>
<name>A0A8T1SNH5_CHESE</name>
<dbReference type="Pfam" id="PF00102">
    <property type="entry name" value="Y_phosphatase"/>
    <property type="match status" value="1"/>
</dbReference>
<keyword evidence="4" id="KW-1185">Reference proteome</keyword>
<feature type="compositionally biased region" description="Low complexity" evidence="1">
    <location>
        <begin position="7"/>
        <end position="32"/>
    </location>
</feature>
<feature type="domain" description="Tyrosine-protein phosphatase" evidence="2">
    <location>
        <begin position="64"/>
        <end position="184"/>
    </location>
</feature>
<dbReference type="InterPro" id="IPR000242">
    <property type="entry name" value="PTP_cat"/>
</dbReference>
<feature type="non-terminal residue" evidence="3">
    <location>
        <position position="1"/>
    </location>
</feature>
<dbReference type="GO" id="GO:0030141">
    <property type="term" value="C:secretory granule"/>
    <property type="evidence" value="ECO:0007669"/>
    <property type="project" value="InterPro"/>
</dbReference>
<dbReference type="InterPro" id="IPR029021">
    <property type="entry name" value="Prot-tyrosine_phosphatase-like"/>
</dbReference>
<keyword evidence="3" id="KW-0675">Receptor</keyword>
<dbReference type="GO" id="GO:0045202">
    <property type="term" value="C:synapse"/>
    <property type="evidence" value="ECO:0007669"/>
    <property type="project" value="TreeGrafter"/>
</dbReference>
<dbReference type="PRINTS" id="PR00700">
    <property type="entry name" value="PRTYPHPHTASE"/>
</dbReference>
<dbReference type="Proteomes" id="UP000765507">
    <property type="component" value="Unassembled WGS sequence"/>
</dbReference>
<reference evidence="3 4" key="1">
    <citation type="journal article" date="2020" name="G3 (Bethesda)">
        <title>Draft Genome of the Common Snapping Turtle, Chelydra serpentina, a Model for Phenotypic Plasticity in Reptiles.</title>
        <authorList>
            <person name="Das D."/>
            <person name="Singh S.K."/>
            <person name="Bierstedt J."/>
            <person name="Erickson A."/>
            <person name="Galli G.L.J."/>
            <person name="Crossley D.A. 2nd"/>
            <person name="Rhen T."/>
        </authorList>
    </citation>
    <scope>NUCLEOTIDE SEQUENCE [LARGE SCALE GENOMIC DNA]</scope>
    <source>
        <strain evidence="3">KW</strain>
    </source>
</reference>
<evidence type="ECO:0000313" key="4">
    <source>
        <dbReference type="Proteomes" id="UP000765507"/>
    </source>
</evidence>